<gene>
    <name evidence="1" type="ORF">S03H2_52534</name>
</gene>
<dbReference type="AlphaFoldDB" id="X1JAB3"/>
<sequence length="131" mass="14485">SKALDRLLVRGQDQLYSIKKVLVSHRRAVISGAGGFIDSHSPAAGEYWRLFNVTAWDEDNATTAHLYIEKSGALEAYFNIDIRAIPAYIRTQWHGNLLLAEGDVIRVLFTGALAADNCNIDITGHVMTLET</sequence>
<dbReference type="EMBL" id="BARU01033372">
    <property type="protein sequence ID" value="GAH66698.1"/>
    <property type="molecule type" value="Genomic_DNA"/>
</dbReference>
<accession>X1JAB3</accession>
<evidence type="ECO:0000313" key="1">
    <source>
        <dbReference type="EMBL" id="GAH66698.1"/>
    </source>
</evidence>
<reference evidence="1" key="1">
    <citation type="journal article" date="2014" name="Front. Microbiol.">
        <title>High frequency of phylogenetically diverse reductive dehalogenase-homologous genes in deep subseafloor sedimentary metagenomes.</title>
        <authorList>
            <person name="Kawai M."/>
            <person name="Futagami T."/>
            <person name="Toyoda A."/>
            <person name="Takaki Y."/>
            <person name="Nishi S."/>
            <person name="Hori S."/>
            <person name="Arai W."/>
            <person name="Tsubouchi T."/>
            <person name="Morono Y."/>
            <person name="Uchiyama I."/>
            <person name="Ito T."/>
            <person name="Fujiyama A."/>
            <person name="Inagaki F."/>
            <person name="Takami H."/>
        </authorList>
    </citation>
    <scope>NUCLEOTIDE SEQUENCE</scope>
    <source>
        <strain evidence="1">Expedition CK06-06</strain>
    </source>
</reference>
<organism evidence="1">
    <name type="scientific">marine sediment metagenome</name>
    <dbReference type="NCBI Taxonomy" id="412755"/>
    <lineage>
        <taxon>unclassified sequences</taxon>
        <taxon>metagenomes</taxon>
        <taxon>ecological metagenomes</taxon>
    </lineage>
</organism>
<comment type="caution">
    <text evidence="1">The sequence shown here is derived from an EMBL/GenBank/DDBJ whole genome shotgun (WGS) entry which is preliminary data.</text>
</comment>
<proteinExistence type="predicted"/>
<name>X1JAB3_9ZZZZ</name>
<protein>
    <submittedName>
        <fullName evidence="1">Uncharacterized protein</fullName>
    </submittedName>
</protein>
<feature type="non-terminal residue" evidence="1">
    <location>
        <position position="1"/>
    </location>
</feature>